<evidence type="ECO:0000256" key="10">
    <source>
        <dbReference type="SAM" id="MobiDB-lite"/>
    </source>
</evidence>
<keyword evidence="11" id="KW-0732">Signal</keyword>
<keyword evidence="5" id="KW-0862">Zinc</keyword>
<proteinExistence type="inferred from homology"/>
<evidence type="ECO:0000256" key="4">
    <source>
        <dbReference type="ARBA" id="ARBA00022771"/>
    </source>
</evidence>
<dbReference type="GO" id="GO:0001164">
    <property type="term" value="F:RNA polymerase I core promoter sequence-specific DNA binding"/>
    <property type="evidence" value="ECO:0007669"/>
    <property type="project" value="InterPro"/>
</dbReference>
<dbReference type="GO" id="GO:0008270">
    <property type="term" value="F:zinc ion binding"/>
    <property type="evidence" value="ECO:0007669"/>
    <property type="project" value="UniProtKB-KW"/>
</dbReference>
<organism evidence="12 13">
    <name type="scientific">Pleodorina starrii</name>
    <dbReference type="NCBI Taxonomy" id="330485"/>
    <lineage>
        <taxon>Eukaryota</taxon>
        <taxon>Viridiplantae</taxon>
        <taxon>Chlorophyta</taxon>
        <taxon>core chlorophytes</taxon>
        <taxon>Chlorophyceae</taxon>
        <taxon>CS clade</taxon>
        <taxon>Chlamydomonadales</taxon>
        <taxon>Volvocaceae</taxon>
        <taxon>Pleodorina</taxon>
    </lineage>
</organism>
<keyword evidence="7" id="KW-0238">DNA-binding</keyword>
<feature type="compositionally biased region" description="Pro residues" evidence="10">
    <location>
        <begin position="563"/>
        <end position="579"/>
    </location>
</feature>
<comment type="caution">
    <text evidence="12">The sequence shown here is derived from an EMBL/GenBank/DDBJ whole genome shotgun (WGS) entry which is preliminary data.</text>
</comment>
<evidence type="ECO:0000256" key="2">
    <source>
        <dbReference type="ARBA" id="ARBA00006899"/>
    </source>
</evidence>
<dbReference type="PANTHER" id="PTHR31576">
    <property type="entry name" value="TATA BOX-BINDING PROTEIN-ASSOCIATED FACTOR RNA POLYMERASE I SUBUNIT B"/>
    <property type="match status" value="1"/>
</dbReference>
<keyword evidence="4" id="KW-0863">Zinc-finger</keyword>
<feature type="compositionally biased region" description="Low complexity" evidence="10">
    <location>
        <begin position="1289"/>
        <end position="1300"/>
    </location>
</feature>
<evidence type="ECO:0000256" key="7">
    <source>
        <dbReference type="ARBA" id="ARBA00023125"/>
    </source>
</evidence>
<keyword evidence="9" id="KW-0539">Nucleus</keyword>
<feature type="compositionally biased region" description="Basic residues" evidence="10">
    <location>
        <begin position="802"/>
        <end position="811"/>
    </location>
</feature>
<feature type="compositionally biased region" description="Basic and acidic residues" evidence="10">
    <location>
        <begin position="1186"/>
        <end position="1197"/>
    </location>
</feature>
<keyword evidence="3" id="KW-0479">Metal-binding</keyword>
<evidence type="ECO:0000256" key="1">
    <source>
        <dbReference type="ARBA" id="ARBA00004604"/>
    </source>
</evidence>
<feature type="compositionally biased region" description="Low complexity" evidence="10">
    <location>
        <begin position="889"/>
        <end position="927"/>
    </location>
</feature>
<dbReference type="Proteomes" id="UP001165080">
    <property type="component" value="Unassembled WGS sequence"/>
</dbReference>
<feature type="compositionally biased region" description="Gly residues" evidence="10">
    <location>
        <begin position="981"/>
        <end position="991"/>
    </location>
</feature>
<reference evidence="12 13" key="1">
    <citation type="journal article" date="2023" name="Commun. Biol.">
        <title>Reorganization of the ancestral sex-determining regions during the evolution of trioecy in Pleodorina starrii.</title>
        <authorList>
            <person name="Takahashi K."/>
            <person name="Suzuki S."/>
            <person name="Kawai-Toyooka H."/>
            <person name="Yamamoto K."/>
            <person name="Hamaji T."/>
            <person name="Ootsuki R."/>
            <person name="Yamaguchi H."/>
            <person name="Kawachi M."/>
            <person name="Higashiyama T."/>
            <person name="Nozaki H."/>
        </authorList>
    </citation>
    <scope>NUCLEOTIDE SEQUENCE [LARGE SCALE GENOMIC DNA]</scope>
    <source>
        <strain evidence="12 13">NIES-4479</strain>
    </source>
</reference>
<dbReference type="InterPro" id="IPR033599">
    <property type="entry name" value="TAF1B/Rrn7"/>
</dbReference>
<feature type="compositionally biased region" description="Acidic residues" evidence="10">
    <location>
        <begin position="872"/>
        <end position="881"/>
    </location>
</feature>
<dbReference type="OrthoDB" id="552654at2759"/>
<evidence type="ECO:0000256" key="6">
    <source>
        <dbReference type="ARBA" id="ARBA00023015"/>
    </source>
</evidence>
<evidence type="ECO:0000313" key="12">
    <source>
        <dbReference type="EMBL" id="GLC51012.1"/>
    </source>
</evidence>
<evidence type="ECO:0000256" key="9">
    <source>
        <dbReference type="ARBA" id="ARBA00023242"/>
    </source>
</evidence>
<dbReference type="PANTHER" id="PTHR31576:SF2">
    <property type="entry name" value="TATA BOX-BINDING PROTEIN-ASSOCIATED FACTOR RNA POLYMERASE I SUBUNIT B"/>
    <property type="match status" value="1"/>
</dbReference>
<feature type="compositionally biased region" description="Basic and acidic residues" evidence="10">
    <location>
        <begin position="954"/>
        <end position="963"/>
    </location>
</feature>
<dbReference type="EMBL" id="BRXU01000004">
    <property type="protein sequence ID" value="GLC51012.1"/>
    <property type="molecule type" value="Genomic_DNA"/>
</dbReference>
<feature type="compositionally biased region" description="Gly residues" evidence="10">
    <location>
        <begin position="1001"/>
        <end position="1034"/>
    </location>
</feature>
<keyword evidence="13" id="KW-1185">Reference proteome</keyword>
<feature type="compositionally biased region" description="Acidic residues" evidence="10">
    <location>
        <begin position="1157"/>
        <end position="1185"/>
    </location>
</feature>
<protein>
    <submittedName>
        <fullName evidence="12">Uncharacterized protein</fullName>
    </submittedName>
</protein>
<keyword evidence="6" id="KW-0805">Transcription regulation</keyword>
<feature type="region of interest" description="Disordered" evidence="10">
    <location>
        <begin position="556"/>
        <end position="654"/>
    </location>
</feature>
<feature type="compositionally biased region" description="Pro residues" evidence="10">
    <location>
        <begin position="624"/>
        <end position="648"/>
    </location>
</feature>
<evidence type="ECO:0000256" key="5">
    <source>
        <dbReference type="ARBA" id="ARBA00022833"/>
    </source>
</evidence>
<dbReference type="GO" id="GO:0042790">
    <property type="term" value="P:nucleolar large rRNA transcription by RNA polymerase I"/>
    <property type="evidence" value="ECO:0007669"/>
    <property type="project" value="TreeGrafter"/>
</dbReference>
<feature type="region of interest" description="Disordered" evidence="10">
    <location>
        <begin position="755"/>
        <end position="1356"/>
    </location>
</feature>
<feature type="compositionally biased region" description="Low complexity" evidence="10">
    <location>
        <begin position="1085"/>
        <end position="1097"/>
    </location>
</feature>
<feature type="compositionally biased region" description="Gly residues" evidence="10">
    <location>
        <begin position="1272"/>
        <end position="1288"/>
    </location>
</feature>
<comment type="subcellular location">
    <subcellularLocation>
        <location evidence="1">Nucleus</location>
        <location evidence="1">Nucleolus</location>
    </subcellularLocation>
</comment>
<feature type="compositionally biased region" description="Low complexity" evidence="10">
    <location>
        <begin position="1244"/>
        <end position="1267"/>
    </location>
</feature>
<gene>
    <name evidence="12" type="primary">PLESTMB000567</name>
    <name evidence="12" type="ORF">PLESTB_000456500</name>
</gene>
<evidence type="ECO:0000313" key="13">
    <source>
        <dbReference type="Proteomes" id="UP001165080"/>
    </source>
</evidence>
<evidence type="ECO:0000256" key="3">
    <source>
        <dbReference type="ARBA" id="ARBA00022723"/>
    </source>
</evidence>
<feature type="compositionally biased region" description="Basic and acidic residues" evidence="10">
    <location>
        <begin position="846"/>
        <end position="864"/>
    </location>
</feature>
<evidence type="ECO:0000256" key="8">
    <source>
        <dbReference type="ARBA" id="ARBA00023163"/>
    </source>
</evidence>
<feature type="compositionally biased region" description="Acidic residues" evidence="10">
    <location>
        <begin position="770"/>
        <end position="794"/>
    </location>
</feature>
<feature type="chain" id="PRO_5040927337" evidence="11">
    <location>
        <begin position="19"/>
        <end position="1356"/>
    </location>
</feature>
<accession>A0A9W6EZQ3</accession>
<name>A0A9W6EZQ3_9CHLO</name>
<sequence length="1356" mass="140145">MSLFCRACLSTSLSLINSVYVCDQCGLQSQLVEEDNDAEMITYARRKHGGTGTSVATMEQRAAEAQRHQAELAAKAAAPKIVRLVPYEEHAVLAKLKAVAALYLRSLQGLVRSQADALVERFGGPPECRGLMRAIWFGFVPLTGLLDMDPRVGGTTVQAYLNGSGYPGVARQGILGDAHMGGGANLYGRAREAHGRGVVGLDRQPELERFHHQGAFAVDWGLGRADFYIRKLMPPSVCLVMTMLTCLLTRMPVSPVDIVRWTLDESLPYHDLEIRSRQLVATFPLKIASGRLLRASGSVPPRRLLVAAVEMSGVLGLQLPPLNVEGLLAALSDEMGLPRPVFLVSRELHHLYTLSSPLLHPNALGLQGVYPYLPLTALLFAAIKICYGLDGRTQAVAEEEAKARMMELRRKLRGRRGGSGSGAAAAAAAAAPADGAAAVVPQVAAPLIPGVPPLELPPGGWPAWAALRMGPLPRMRMPVTSAPLNAWEATHLPPGELRAFVAASAQRLATCSSSQGRDRNTFAWRNIQRALFRMARAAEAAEAEAEGHAPPAAAAAFAAAAAAPPPPPAAAPPPPPAPAAPSSEGGGGEGGPAAAPPGPAVWPPVAISVPGPQARPLAGIPLDHLPPAPPPSADPPPPPPPLLPPRPPRSSGTKLLPWRVDGLVQQGLQMHCDSAAVLGMLAWRQSLTAEDVMAWTQSLLVEMAEVDRLARAKLQRAAAKGLTAAEAAQAAAAEAEAAAAEDAEADHRHRQWLAGVSGGAGEAPGRSEDGNDYDDIEDDDDDEMEEEKEGEGEEGVGAGRSSSRRRGRRSSTKGLKPGRVRDGGKGKGKGRGRGRKQLDSQPPKGGQDRELAAVVAKEFKRSEGGDGAGGEEWSEHDESDDGLFLPPSARALEGGAAREGAPHRAAAAKAKARISAAAAGDAPGAGPEMEEESSSSSGREGDGDGDGGAGGVERAAKRPRGAEGDGDAAAVTPAPRRGRGRPPGSGRGCGRPPGSAAGRSAGRGGRGHGGGDGGGDGGGGQADGDGGNGGGGGDVESSSDESSESSESRGGGSDDSWGPASRRRRSSATARRRNRTPGSGRGRVRPPGSAAGRSAGRSGRGRGRDEVPEVIVISDSDDDNVGQEDRGPDAQELAELVASSGGEDSGKDDDDKKGEEEKEEEVERQDEQQEEQQEEEEDEAEEEEEDRGRGWMEDRPGRATAARGGSSGGWRGREGQQQQQQRPMRPRAEAAAAGDGVTGGGGASTSSGSSSSGDESSSSGNESSSSGDGDRGGGGGGGGGNGGGGEGASSGDDGSNSSSSSDEEEDGDGLRAGAVDEEEDAMDWGEGDEDREEEEENVLSAIRAAADRKKKQQQQR</sequence>
<feature type="compositionally biased region" description="Basic residues" evidence="10">
    <location>
        <begin position="1061"/>
        <end position="1075"/>
    </location>
</feature>
<feature type="compositionally biased region" description="Low complexity" evidence="10">
    <location>
        <begin position="1215"/>
        <end position="1235"/>
    </location>
</feature>
<keyword evidence="8" id="KW-0804">Transcription</keyword>
<feature type="compositionally biased region" description="Basic residues" evidence="10">
    <location>
        <begin position="826"/>
        <end position="835"/>
    </location>
</feature>
<feature type="signal peptide" evidence="11">
    <location>
        <begin position="1"/>
        <end position="18"/>
    </location>
</feature>
<feature type="compositionally biased region" description="Acidic residues" evidence="10">
    <location>
        <begin position="1315"/>
        <end position="1337"/>
    </location>
</feature>
<comment type="similarity">
    <text evidence="2">Belongs to the RRN7/TAF1B family.</text>
</comment>
<evidence type="ECO:0000256" key="11">
    <source>
        <dbReference type="SAM" id="SignalP"/>
    </source>
</evidence>
<dbReference type="GO" id="GO:0070860">
    <property type="term" value="C:RNA polymerase I core factor complex"/>
    <property type="evidence" value="ECO:0007669"/>
    <property type="project" value="InterPro"/>
</dbReference>